<dbReference type="GO" id="GO:0047736">
    <property type="term" value="F:cellobiose epimerase activity"/>
    <property type="evidence" value="ECO:0007669"/>
    <property type="project" value="UniProtKB-EC"/>
</dbReference>
<reference evidence="4 5" key="1">
    <citation type="submission" date="2017-03" db="EMBL/GenBank/DDBJ databases">
        <authorList>
            <person name="Afonso C.L."/>
            <person name="Miller P.J."/>
            <person name="Scott M.A."/>
            <person name="Spackman E."/>
            <person name="Goraichik I."/>
            <person name="Dimitrov K.M."/>
            <person name="Suarez D.L."/>
            <person name="Swayne D.E."/>
        </authorList>
    </citation>
    <scope>NUCLEOTIDE SEQUENCE [LARGE SCALE GENOMIC DNA]</scope>
    <source>
        <strain evidence="4 5">CECT 8367</strain>
    </source>
</reference>
<organism evidence="4 5">
    <name type="scientific">Limimaricola soesokkakensis</name>
    <dbReference type="NCBI Taxonomy" id="1343159"/>
    <lineage>
        <taxon>Bacteria</taxon>
        <taxon>Pseudomonadati</taxon>
        <taxon>Pseudomonadota</taxon>
        <taxon>Alphaproteobacteria</taxon>
        <taxon>Rhodobacterales</taxon>
        <taxon>Paracoccaceae</taxon>
        <taxon>Limimaricola</taxon>
    </lineage>
</organism>
<accession>A0A1X6ZCK8</accession>
<dbReference type="SUPFAM" id="SSF48208">
    <property type="entry name" value="Six-hairpin glycosidases"/>
    <property type="match status" value="1"/>
</dbReference>
<evidence type="ECO:0000313" key="4">
    <source>
        <dbReference type="EMBL" id="SLN47173.1"/>
    </source>
</evidence>
<reference evidence="3 6" key="2">
    <citation type="submission" date="2018-03" db="EMBL/GenBank/DDBJ databases">
        <title>Genomic Encyclopedia of Archaeal and Bacterial Type Strains, Phase II (KMG-II): from individual species to whole genera.</title>
        <authorList>
            <person name="Goeker M."/>
        </authorList>
    </citation>
    <scope>NUCLEOTIDE SEQUENCE [LARGE SCALE GENOMIC DNA]</scope>
    <source>
        <strain evidence="3 6">DSM 29956</strain>
    </source>
</reference>
<dbReference type="InterPro" id="IPR012341">
    <property type="entry name" value="6hp_glycosidase-like_sf"/>
</dbReference>
<dbReference type="EMBL" id="PYGB01000005">
    <property type="protein sequence ID" value="PSK86361.1"/>
    <property type="molecule type" value="Genomic_DNA"/>
</dbReference>
<dbReference type="Pfam" id="PF07221">
    <property type="entry name" value="GlcNAc_2-epim"/>
    <property type="match status" value="1"/>
</dbReference>
<evidence type="ECO:0000256" key="2">
    <source>
        <dbReference type="ARBA" id="ARBA00023235"/>
    </source>
</evidence>
<dbReference type="RefSeq" id="WP_165761438.1">
    <property type="nucleotide sequence ID" value="NZ_FWFY01000005.1"/>
</dbReference>
<keyword evidence="2 4" id="KW-0413">Isomerase</keyword>
<dbReference type="EMBL" id="FWFY01000005">
    <property type="protein sequence ID" value="SLN47173.1"/>
    <property type="molecule type" value="Genomic_DNA"/>
</dbReference>
<protein>
    <submittedName>
        <fullName evidence="4">Cellobiose 2-epimerase</fullName>
        <ecNumber evidence="4">5.1.3.11</ecNumber>
    </submittedName>
    <submittedName>
        <fullName evidence="3">Mannose-6-phosphate isomerase</fullName>
    </submittedName>
</protein>
<evidence type="ECO:0000256" key="1">
    <source>
        <dbReference type="ARBA" id="ARBA00008558"/>
    </source>
</evidence>
<evidence type="ECO:0000313" key="5">
    <source>
        <dbReference type="Proteomes" id="UP000193495"/>
    </source>
</evidence>
<evidence type="ECO:0000313" key="6">
    <source>
        <dbReference type="Proteomes" id="UP000240624"/>
    </source>
</evidence>
<dbReference type="InterPro" id="IPR010819">
    <property type="entry name" value="AGE/CE"/>
</dbReference>
<evidence type="ECO:0000313" key="3">
    <source>
        <dbReference type="EMBL" id="PSK86361.1"/>
    </source>
</evidence>
<gene>
    <name evidence="4" type="primary">ce</name>
    <name evidence="3" type="ORF">CLV79_10568</name>
    <name evidence="4" type="ORF">LOS8367_02104</name>
</gene>
<dbReference type="AlphaFoldDB" id="A0A1X6ZCK8"/>
<keyword evidence="6" id="KW-1185">Reference proteome</keyword>
<dbReference type="Proteomes" id="UP000240624">
    <property type="component" value="Unassembled WGS sequence"/>
</dbReference>
<dbReference type="PANTHER" id="PTHR15108">
    <property type="entry name" value="N-ACYLGLUCOSAMINE-2-EPIMERASE"/>
    <property type="match status" value="1"/>
</dbReference>
<sequence length="422" mass="46663">MTADRTIYAGRHDPVAARRVGDFLFDTLPGWLELAQDDSGAVAERLEAPGKPLASPERTTLTQARLVFTFAHLHLATGAPWMREAAIAIHRYLDTALRDEDGGYRVAALASGAPSAAPEYALRRTYDQSFALLALVTLRRAAPEAVPEGRVEACWDFISTRLTDPATGALWEDDAMAARGPWPGELRAQNPHMHMIEALLQAHEMTGEAVWRDRAAGLVEVGLRHFLDPDTGAIREFTGHDLAPFDTADGWRREPGHQYEWAWLLRRFAAMGGDPAVTETAARMQRFVEAHGLRRDGPLAGAPFDAVSADGAVTEPEHLLWPLTEAGKLYADLHAETGDREHAARALALLELIFARYVADGSDPFWVNRLDRQGRVLWPEALSRLLYHLALFLTEGGRAGLWSLKQDAAPRDQDVHKEEDLT</sequence>
<dbReference type="Proteomes" id="UP000193495">
    <property type="component" value="Unassembled WGS sequence"/>
</dbReference>
<dbReference type="Gene3D" id="1.50.10.10">
    <property type="match status" value="1"/>
</dbReference>
<dbReference type="GO" id="GO:0005975">
    <property type="term" value="P:carbohydrate metabolic process"/>
    <property type="evidence" value="ECO:0007669"/>
    <property type="project" value="InterPro"/>
</dbReference>
<dbReference type="InterPro" id="IPR008928">
    <property type="entry name" value="6-hairpin_glycosidase_sf"/>
</dbReference>
<proteinExistence type="inferred from homology"/>
<name>A0A1X6ZCK8_9RHOB</name>
<comment type="similarity">
    <text evidence="1">Belongs to the N-acylglucosamine 2-epimerase family.</text>
</comment>
<dbReference type="EC" id="5.1.3.11" evidence="4"/>